<dbReference type="EMBL" id="JAKKPZ010000044">
    <property type="protein sequence ID" value="KAI1706972.1"/>
    <property type="molecule type" value="Genomic_DNA"/>
</dbReference>
<reference evidence="2" key="1">
    <citation type="submission" date="2022-01" db="EMBL/GenBank/DDBJ databases">
        <title>Genome Sequence Resource for Two Populations of Ditylenchus destructor, the Migratory Endoparasitic Phytonematode.</title>
        <authorList>
            <person name="Zhang H."/>
            <person name="Lin R."/>
            <person name="Xie B."/>
        </authorList>
    </citation>
    <scope>NUCLEOTIDE SEQUENCE</scope>
    <source>
        <strain evidence="2">BazhouSP</strain>
    </source>
</reference>
<keyword evidence="3" id="KW-1185">Reference proteome</keyword>
<name>A0AAD4MVY0_9BILA</name>
<sequence length="193" mass="22031">MGAKRGIRFTIRKNSKRRAQPQPSIHKRFKRTASKKAKKKSGKSKKTSSKPICERPALRNYALKVGILRDTMSSFTRREICGLAEVDRRSNAVVDSDFPKAPYLTLPYIACHKGQWRWSPNPSILNVYLNGNQKFAKAKPIHQKRPIPTFLRFEESYFGWIPTGDLVKALSVFYPIRIGSIGPPSGYAAWRRP</sequence>
<gene>
    <name evidence="2" type="ORF">DdX_12761</name>
</gene>
<evidence type="ECO:0000313" key="3">
    <source>
        <dbReference type="Proteomes" id="UP001201812"/>
    </source>
</evidence>
<feature type="compositionally biased region" description="Basic residues" evidence="1">
    <location>
        <begin position="1"/>
        <end position="48"/>
    </location>
</feature>
<organism evidence="2 3">
    <name type="scientific">Ditylenchus destructor</name>
    <dbReference type="NCBI Taxonomy" id="166010"/>
    <lineage>
        <taxon>Eukaryota</taxon>
        <taxon>Metazoa</taxon>
        <taxon>Ecdysozoa</taxon>
        <taxon>Nematoda</taxon>
        <taxon>Chromadorea</taxon>
        <taxon>Rhabditida</taxon>
        <taxon>Tylenchina</taxon>
        <taxon>Tylenchomorpha</taxon>
        <taxon>Sphaerularioidea</taxon>
        <taxon>Anguinidae</taxon>
        <taxon>Anguininae</taxon>
        <taxon>Ditylenchus</taxon>
    </lineage>
</organism>
<dbReference type="Proteomes" id="UP001201812">
    <property type="component" value="Unassembled WGS sequence"/>
</dbReference>
<evidence type="ECO:0000256" key="1">
    <source>
        <dbReference type="SAM" id="MobiDB-lite"/>
    </source>
</evidence>
<comment type="caution">
    <text evidence="2">The sequence shown here is derived from an EMBL/GenBank/DDBJ whole genome shotgun (WGS) entry which is preliminary data.</text>
</comment>
<evidence type="ECO:0000313" key="2">
    <source>
        <dbReference type="EMBL" id="KAI1706972.1"/>
    </source>
</evidence>
<proteinExistence type="predicted"/>
<protein>
    <submittedName>
        <fullName evidence="2">Uncharacterized protein</fullName>
    </submittedName>
</protein>
<dbReference type="AlphaFoldDB" id="A0AAD4MVY0"/>
<feature type="region of interest" description="Disordered" evidence="1">
    <location>
        <begin position="1"/>
        <end position="51"/>
    </location>
</feature>
<accession>A0AAD4MVY0</accession>